<comment type="similarity">
    <text evidence="2">Belongs to the polyprenol kinase family.</text>
</comment>
<dbReference type="EC" id="2.7.1.108" evidence="3"/>
<dbReference type="GO" id="GO:0004168">
    <property type="term" value="F:dolichol kinase activity"/>
    <property type="evidence" value="ECO:0000318"/>
    <property type="project" value="GO_Central"/>
</dbReference>
<evidence type="ECO:0000256" key="4">
    <source>
        <dbReference type="ARBA" id="ARBA00022679"/>
    </source>
</evidence>
<keyword evidence="11" id="KW-1185">Reference proteome</keyword>
<sequence length="633" mass="71517">MIISPIPRGLTEQLKVIPLSVIFLGSKEYANGVNLRASLLFVYSATAYLLVSSNLNINALPFFLRALVVSTLSLFPAAVVCTLWVVRYHVELDFLHSISQIVILSTALLLLPPFPGTTNVVDSIMVIQYIIFIYSVLILLDNILLSRLLGAIGWNRSLQASAPYYWAALSSARCCLQSVYLSLCSLYFIKFRNASTKGQNVRLRRFLAHKKAQTLPAERLTILSTRIDIDRQTRSFDLLYIVLILVIYGHIWYTSVWKGNAIAKYLPQYYGVGDLIPLYFDRTSSYKIAGCDNLTQYMLYLVLFFIIGWLYYHLCQTKLHRLKLQHASRDLTQAFCRKGFHLLYIIVLLSLFSDPIAFFVLSSIAVGCFCILEAVRGQVQTPFHTYTQCFVVDKRRNVELSHIFLLLNGSVFPAVYFLLWLAAGPPVHTPDAHGDTHHSSNIWSKTLYFIRARDTKLQSYDSFLSAGVVTTICADACAVYASIIFTYITGFPPRRYKDIFYIKFKSNLIVVSDSSEKKDSTTKQLSPKCRYFSSHYRNSIPVTLVSTKTTCTGLSPFSRGCHNACLNKNRTFVGSIGFWISSTLICALLYGYSIGQSLLLSMITALAETVSSMDNLILPFIFICFRGLVYHLL</sequence>
<evidence type="ECO:0000256" key="9">
    <source>
        <dbReference type="ARBA" id="ARBA00023136"/>
    </source>
</evidence>
<keyword evidence="8" id="KW-1133">Transmembrane helix</keyword>
<proteinExistence type="inferred from homology"/>
<dbReference type="OMA" id="IQYIIFI"/>
<keyword evidence="4" id="KW-0808">Transferase</keyword>
<keyword evidence="5" id="KW-0812">Transmembrane</keyword>
<evidence type="ECO:0000256" key="6">
    <source>
        <dbReference type="ARBA" id="ARBA00022777"/>
    </source>
</evidence>
<organism evidence="10 11">
    <name type="scientific">Giardia intestinalis (strain ATCC 50803 / WB clone C6)</name>
    <name type="common">Giardia lamblia</name>
    <dbReference type="NCBI Taxonomy" id="184922"/>
    <lineage>
        <taxon>Eukaryota</taxon>
        <taxon>Metamonada</taxon>
        <taxon>Diplomonadida</taxon>
        <taxon>Hexamitidae</taxon>
        <taxon>Giardiinae</taxon>
        <taxon>Giardia</taxon>
    </lineage>
</organism>
<reference evidence="10 11" key="1">
    <citation type="journal article" date="2007" name="Science">
        <title>Genomic minimalism in the early diverging intestinal parasite Giardia lamblia.</title>
        <authorList>
            <person name="Morrison H.G."/>
            <person name="McArthur A.G."/>
            <person name="Gillin F.D."/>
            <person name="Aley S.B."/>
            <person name="Adam R.D."/>
            <person name="Olsen G.J."/>
            <person name="Best A.A."/>
            <person name="Cande W.Z."/>
            <person name="Chen F."/>
            <person name="Cipriano M.J."/>
            <person name="Davids B.J."/>
            <person name="Dawson S.C."/>
            <person name="Elmendorf H.G."/>
            <person name="Hehl A.B."/>
            <person name="Holder M.E."/>
            <person name="Huse S.M."/>
            <person name="Kim U.U."/>
            <person name="Lasek-Nesselquist E."/>
            <person name="Manning G."/>
            <person name="Nigam A."/>
            <person name="Nixon J.E."/>
            <person name="Palm D."/>
            <person name="Passamaneck N.E."/>
            <person name="Prabhu A."/>
            <person name="Reich C.I."/>
            <person name="Reiner D.S."/>
            <person name="Samuelson J."/>
            <person name="Svard S.G."/>
            <person name="Sogin M.L."/>
        </authorList>
    </citation>
    <scope>NUCLEOTIDE SEQUENCE [LARGE SCALE GENOMIC DNA]</scope>
    <source>
        <strain evidence="10 11">WB C6</strain>
    </source>
</reference>
<comment type="subcellular location">
    <subcellularLocation>
        <location evidence="1">Endoplasmic reticulum membrane</location>
        <topology evidence="1">Multi-pass membrane protein</topology>
    </subcellularLocation>
</comment>
<protein>
    <recommendedName>
        <fullName evidence="3">dolichol kinase</fullName>
        <ecNumber evidence="3">2.7.1.108</ecNumber>
    </recommendedName>
</protein>
<dbReference type="PANTHER" id="PTHR13205">
    <property type="entry name" value="TRANSMEMBRANE PROTEIN 15-RELATED"/>
    <property type="match status" value="1"/>
</dbReference>
<dbReference type="InterPro" id="IPR032974">
    <property type="entry name" value="Polypren_kinase"/>
</dbReference>
<evidence type="ECO:0000256" key="3">
    <source>
        <dbReference type="ARBA" id="ARBA00012132"/>
    </source>
</evidence>
<keyword evidence="7" id="KW-0256">Endoplasmic reticulum</keyword>
<evidence type="ECO:0000256" key="5">
    <source>
        <dbReference type="ARBA" id="ARBA00022692"/>
    </source>
</evidence>
<dbReference type="PANTHER" id="PTHR13205:SF15">
    <property type="entry name" value="DOLICHOL KINASE"/>
    <property type="match status" value="1"/>
</dbReference>
<evidence type="ECO:0000256" key="1">
    <source>
        <dbReference type="ARBA" id="ARBA00004477"/>
    </source>
</evidence>
<dbReference type="Proteomes" id="UP000001548">
    <property type="component" value="Unassembled WGS sequence"/>
</dbReference>
<keyword evidence="6" id="KW-0418">Kinase</keyword>
<evidence type="ECO:0000256" key="7">
    <source>
        <dbReference type="ARBA" id="ARBA00022824"/>
    </source>
</evidence>
<dbReference type="GO" id="GO:0043048">
    <property type="term" value="P:dolichyl monophosphate biosynthetic process"/>
    <property type="evidence" value="ECO:0000318"/>
    <property type="project" value="GO_Central"/>
</dbReference>
<dbReference type="VEuPathDB" id="GiardiaDB:GL50803_8625"/>
<dbReference type="HOGENOM" id="CLU_432431_0_0_1"/>
<dbReference type="GO" id="GO:0005789">
    <property type="term" value="C:endoplasmic reticulum membrane"/>
    <property type="evidence" value="ECO:0000318"/>
    <property type="project" value="GO_Central"/>
</dbReference>
<gene>
    <name evidence="10" type="ORF">GL50803_008625</name>
</gene>
<evidence type="ECO:0000313" key="11">
    <source>
        <dbReference type="Proteomes" id="UP000001548"/>
    </source>
</evidence>
<dbReference type="AlphaFoldDB" id="D3KIA3"/>
<keyword evidence="9" id="KW-0472">Membrane</keyword>
<evidence type="ECO:0000313" key="10">
    <source>
        <dbReference type="EMBL" id="KAE8301290.1"/>
    </source>
</evidence>
<comment type="caution">
    <text evidence="10">The sequence shown here is derived from an EMBL/GenBank/DDBJ whole genome shotgun (WGS) entry which is preliminary data.</text>
</comment>
<evidence type="ECO:0000256" key="8">
    <source>
        <dbReference type="ARBA" id="ARBA00022989"/>
    </source>
</evidence>
<name>D3KIA3_GIAIC</name>
<evidence type="ECO:0000256" key="2">
    <source>
        <dbReference type="ARBA" id="ARBA00010794"/>
    </source>
</evidence>
<dbReference type="EMBL" id="AACB03000005">
    <property type="protein sequence ID" value="KAE8301290.1"/>
    <property type="molecule type" value="Genomic_DNA"/>
</dbReference>
<accession>D3KIA3</accession>